<keyword evidence="11 16" id="KW-0727">SH2 domain</keyword>
<dbReference type="PRINTS" id="PR00452">
    <property type="entry name" value="SH3DOMAIN"/>
</dbReference>
<dbReference type="InterPro" id="IPR050198">
    <property type="entry name" value="Non-receptor_tyrosine_kinases"/>
</dbReference>
<evidence type="ECO:0000259" key="20">
    <source>
        <dbReference type="PROSITE" id="PS50001"/>
    </source>
</evidence>
<evidence type="ECO:0000256" key="4">
    <source>
        <dbReference type="ARBA" id="ARBA00022490"/>
    </source>
</evidence>
<evidence type="ECO:0000256" key="6">
    <source>
        <dbReference type="ARBA" id="ARBA00022679"/>
    </source>
</evidence>
<comment type="similarity">
    <text evidence="19">Belongs to the protein kinase superfamily. Tyr protein kinase family.</text>
</comment>
<evidence type="ECO:0000256" key="14">
    <source>
        <dbReference type="ARBA" id="ARBA00023288"/>
    </source>
</evidence>
<dbReference type="Gene3D" id="3.30.200.20">
    <property type="entry name" value="Phosphorylase Kinase, domain 1"/>
    <property type="match status" value="1"/>
</dbReference>
<evidence type="ECO:0000256" key="13">
    <source>
        <dbReference type="ARBA" id="ARBA00023273"/>
    </source>
</evidence>
<proteinExistence type="inferred from homology"/>
<dbReference type="CTD" id="767734"/>
<keyword evidence="3 17" id="KW-0728">SH3 domain</keyword>
<dbReference type="PROSITE" id="PS50002">
    <property type="entry name" value="SH3"/>
    <property type="match status" value="1"/>
</dbReference>
<dbReference type="PANTHER" id="PTHR24418">
    <property type="entry name" value="TYROSINE-PROTEIN KINASE"/>
    <property type="match status" value="1"/>
</dbReference>
<dbReference type="InterPro" id="IPR036028">
    <property type="entry name" value="SH3-like_dom_sf"/>
</dbReference>
<feature type="domain" description="SH3" evidence="21">
    <location>
        <begin position="67"/>
        <end position="131"/>
    </location>
</feature>
<dbReference type="InterPro" id="IPR011009">
    <property type="entry name" value="Kinase-like_dom_sf"/>
</dbReference>
<keyword evidence="8 18" id="KW-0547">Nucleotide-binding</keyword>
<dbReference type="SMART" id="SM00326">
    <property type="entry name" value="SH3"/>
    <property type="match status" value="1"/>
</dbReference>
<evidence type="ECO:0000256" key="10">
    <source>
        <dbReference type="ARBA" id="ARBA00022840"/>
    </source>
</evidence>
<dbReference type="PROSITE" id="PS50011">
    <property type="entry name" value="PROTEIN_KINASE_DOM"/>
    <property type="match status" value="1"/>
</dbReference>
<evidence type="ECO:0000313" key="24">
    <source>
        <dbReference type="RefSeq" id="XP_031421950.1"/>
    </source>
</evidence>
<feature type="domain" description="Protein kinase" evidence="22">
    <location>
        <begin position="253"/>
        <end position="503"/>
    </location>
</feature>
<sequence>MGETTVKICPCLQTLWARMFNKSGDNGRSSSKCEDSLDSRTMANSVNNTSRYAAHSFNGAPQPSLSPESGIYRALWSFEARAEDELSFSEGDLFKVIDSTGEWWTARRIDRNGCTLATGIVPHNYLASGEADDAQPWFYGKMSRFEALNHLMSHKNSEGAFLIRLSETGNVGHVLSVKVDNCARHFKIYQTDGQFYMDRTSSFPSLQDLVEHYKSHRLASVERLGQACVRKEPEPLDLSHTTVDEWELPKEEFTLEDRLGTGFFADVFLGKWKNRINVAIKILKNNEYLNQREFYREVQILKKFRHRHLISLFAICTSSEPYYIITEYMEKGDLLDFLRGKEGMALDCACLVDMAAQVADGMCYLESQNSIHRDLAARNVLVGENNICKVADFGLARIIKDPFYLSDEKKIPYKWCAPEAISHGRFSNKSDVWSFGILLHEIMSYGGVPYPGFNTNEVYDQIIEGYRMPAPTKCPKFIFDIMLSCWSANPDDRPSFKDLKPDLENVNRYELA</sequence>
<feature type="binding site" evidence="18">
    <location>
        <position position="281"/>
    </location>
    <ligand>
        <name>ATP</name>
        <dbReference type="ChEBI" id="CHEBI:30616"/>
    </ligand>
</feature>
<dbReference type="GO" id="GO:0001726">
    <property type="term" value="C:ruffle"/>
    <property type="evidence" value="ECO:0007669"/>
    <property type="project" value="UniProtKB-SubCell"/>
</dbReference>
<name>A0A6P8FE08_CLUHA</name>
<dbReference type="InterPro" id="IPR036860">
    <property type="entry name" value="SH2_dom_sf"/>
</dbReference>
<dbReference type="PROSITE" id="PS50001">
    <property type="entry name" value="SH2"/>
    <property type="match status" value="1"/>
</dbReference>
<dbReference type="KEGG" id="char:105906748"/>
<evidence type="ECO:0000256" key="17">
    <source>
        <dbReference type="PROSITE-ProRule" id="PRU00192"/>
    </source>
</evidence>
<dbReference type="FunFam" id="2.30.30.40:FF:000229">
    <property type="entry name" value="Tyrosine-protein kinase"/>
    <property type="match status" value="1"/>
</dbReference>
<keyword evidence="10 18" id="KW-0067">ATP-binding</keyword>
<dbReference type="SUPFAM" id="SSF55550">
    <property type="entry name" value="SH2 domain"/>
    <property type="match status" value="1"/>
</dbReference>
<dbReference type="PRINTS" id="PR00401">
    <property type="entry name" value="SH2DOMAIN"/>
</dbReference>
<dbReference type="EC" id="2.7.10.2" evidence="19"/>
<dbReference type="Pfam" id="PF00017">
    <property type="entry name" value="SH2"/>
    <property type="match status" value="1"/>
</dbReference>
<dbReference type="PRINTS" id="PR00109">
    <property type="entry name" value="TYRKINASE"/>
</dbReference>
<dbReference type="SMART" id="SM00219">
    <property type="entry name" value="TyrKc"/>
    <property type="match status" value="1"/>
</dbReference>
<dbReference type="FunFam" id="3.30.200.20:FF:000053">
    <property type="entry name" value="Tyrosine-protein kinase"/>
    <property type="match status" value="1"/>
</dbReference>
<dbReference type="Proteomes" id="UP000515152">
    <property type="component" value="Chromosome 4"/>
</dbReference>
<dbReference type="Gene3D" id="1.10.510.10">
    <property type="entry name" value="Transferase(Phosphotransferase) domain 1"/>
    <property type="match status" value="1"/>
</dbReference>
<dbReference type="SUPFAM" id="SSF50044">
    <property type="entry name" value="SH3-domain"/>
    <property type="match status" value="1"/>
</dbReference>
<evidence type="ECO:0000256" key="3">
    <source>
        <dbReference type="ARBA" id="ARBA00022443"/>
    </source>
</evidence>
<dbReference type="PROSITE" id="PS00107">
    <property type="entry name" value="PROTEIN_KINASE_ATP"/>
    <property type="match status" value="1"/>
</dbReference>
<evidence type="ECO:0000256" key="19">
    <source>
        <dbReference type="RuleBase" id="RU362096"/>
    </source>
</evidence>
<dbReference type="Gene3D" id="2.30.30.40">
    <property type="entry name" value="SH3 Domains"/>
    <property type="match status" value="1"/>
</dbReference>
<evidence type="ECO:0000256" key="1">
    <source>
        <dbReference type="ARBA" id="ARBA00004466"/>
    </source>
</evidence>
<dbReference type="Pfam" id="PF07714">
    <property type="entry name" value="PK_Tyr_Ser-Thr"/>
    <property type="match status" value="1"/>
</dbReference>
<keyword evidence="6 19" id="KW-0808">Transferase</keyword>
<dbReference type="InterPro" id="IPR001452">
    <property type="entry name" value="SH3_domain"/>
</dbReference>
<keyword evidence="14" id="KW-0449">Lipoprotein</keyword>
<dbReference type="GO" id="GO:0005737">
    <property type="term" value="C:cytoplasm"/>
    <property type="evidence" value="ECO:0007669"/>
    <property type="project" value="UniProtKB-SubCell"/>
</dbReference>
<dbReference type="InterPro" id="IPR001245">
    <property type="entry name" value="Ser-Thr/Tyr_kinase_cat_dom"/>
</dbReference>
<evidence type="ECO:0000259" key="22">
    <source>
        <dbReference type="PROSITE" id="PS50011"/>
    </source>
</evidence>
<dbReference type="SMART" id="SM00252">
    <property type="entry name" value="SH2"/>
    <property type="match status" value="1"/>
</dbReference>
<evidence type="ECO:0000259" key="21">
    <source>
        <dbReference type="PROSITE" id="PS50002"/>
    </source>
</evidence>
<evidence type="ECO:0000256" key="5">
    <source>
        <dbReference type="ARBA" id="ARBA00022553"/>
    </source>
</evidence>
<dbReference type="FunFam" id="1.10.510.10:FF:000399">
    <property type="entry name" value="Tyrosine-protein kinase"/>
    <property type="match status" value="1"/>
</dbReference>
<dbReference type="Gene3D" id="3.30.505.10">
    <property type="entry name" value="SH2 domain"/>
    <property type="match status" value="1"/>
</dbReference>
<accession>A0A6P8FE08</accession>
<evidence type="ECO:0000256" key="8">
    <source>
        <dbReference type="ARBA" id="ARBA00022741"/>
    </source>
</evidence>
<evidence type="ECO:0000256" key="7">
    <source>
        <dbReference type="ARBA" id="ARBA00022707"/>
    </source>
</evidence>
<dbReference type="InterPro" id="IPR000719">
    <property type="entry name" value="Prot_kinase_dom"/>
</dbReference>
<evidence type="ECO:0000256" key="16">
    <source>
        <dbReference type="PROSITE-ProRule" id="PRU00191"/>
    </source>
</evidence>
<evidence type="ECO:0000256" key="11">
    <source>
        <dbReference type="ARBA" id="ARBA00022999"/>
    </source>
</evidence>
<evidence type="ECO:0000256" key="12">
    <source>
        <dbReference type="ARBA" id="ARBA00023137"/>
    </source>
</evidence>
<dbReference type="Pfam" id="PF00018">
    <property type="entry name" value="SH3_1"/>
    <property type="match status" value="1"/>
</dbReference>
<evidence type="ECO:0000313" key="23">
    <source>
        <dbReference type="Proteomes" id="UP000515152"/>
    </source>
</evidence>
<evidence type="ECO:0000256" key="2">
    <source>
        <dbReference type="ARBA" id="ARBA00004496"/>
    </source>
</evidence>
<dbReference type="SUPFAM" id="SSF56112">
    <property type="entry name" value="Protein kinase-like (PK-like)"/>
    <property type="match status" value="1"/>
</dbReference>
<comment type="catalytic activity">
    <reaction evidence="15 19">
        <text>L-tyrosyl-[protein] + ATP = O-phospho-L-tyrosyl-[protein] + ADP + H(+)</text>
        <dbReference type="Rhea" id="RHEA:10596"/>
        <dbReference type="Rhea" id="RHEA-COMP:10136"/>
        <dbReference type="Rhea" id="RHEA-COMP:20101"/>
        <dbReference type="ChEBI" id="CHEBI:15378"/>
        <dbReference type="ChEBI" id="CHEBI:30616"/>
        <dbReference type="ChEBI" id="CHEBI:46858"/>
        <dbReference type="ChEBI" id="CHEBI:61978"/>
        <dbReference type="ChEBI" id="CHEBI:456216"/>
        <dbReference type="EC" id="2.7.10.2"/>
    </reaction>
</comment>
<dbReference type="GO" id="GO:0005524">
    <property type="term" value="F:ATP binding"/>
    <property type="evidence" value="ECO:0007669"/>
    <property type="project" value="UniProtKB-UniRule"/>
</dbReference>
<keyword evidence="23" id="KW-1185">Reference proteome</keyword>
<keyword evidence="7" id="KW-0519">Myristate</keyword>
<keyword evidence="13" id="KW-0966">Cell projection</keyword>
<dbReference type="GO" id="GO:0004715">
    <property type="term" value="F:non-membrane spanning protein tyrosine kinase activity"/>
    <property type="evidence" value="ECO:0007669"/>
    <property type="project" value="UniProtKB-EC"/>
</dbReference>
<dbReference type="GO" id="GO:0005634">
    <property type="term" value="C:nucleus"/>
    <property type="evidence" value="ECO:0007669"/>
    <property type="project" value="UniProtKB-ARBA"/>
</dbReference>
<reference evidence="24" key="1">
    <citation type="submission" date="2025-08" db="UniProtKB">
        <authorList>
            <consortium name="RefSeq"/>
        </authorList>
    </citation>
    <scope>IDENTIFICATION</scope>
</reference>
<dbReference type="OrthoDB" id="4062651at2759"/>
<gene>
    <name evidence="24" type="primary">ptk6b</name>
</gene>
<dbReference type="RefSeq" id="XP_031421950.1">
    <property type="nucleotide sequence ID" value="XM_031566090.1"/>
</dbReference>
<protein>
    <recommendedName>
        <fullName evidence="19">Tyrosine-protein kinase</fullName>
        <ecNumber evidence="19">2.7.10.2</ecNumber>
    </recommendedName>
</protein>
<feature type="domain" description="SH2" evidence="20">
    <location>
        <begin position="137"/>
        <end position="228"/>
    </location>
</feature>
<evidence type="ECO:0000256" key="9">
    <source>
        <dbReference type="ARBA" id="ARBA00022777"/>
    </source>
</evidence>
<keyword evidence="9 19" id="KW-0418">Kinase</keyword>
<dbReference type="InterPro" id="IPR017441">
    <property type="entry name" value="Protein_kinase_ATP_BS"/>
</dbReference>
<comment type="subcellular location">
    <subcellularLocation>
        <location evidence="1">Cell projection</location>
        <location evidence="1">Ruffle</location>
    </subcellularLocation>
    <subcellularLocation>
        <location evidence="2">Cytoplasm</location>
    </subcellularLocation>
</comment>
<dbReference type="InterPro" id="IPR000980">
    <property type="entry name" value="SH2"/>
</dbReference>
<evidence type="ECO:0000256" key="15">
    <source>
        <dbReference type="ARBA" id="ARBA00051245"/>
    </source>
</evidence>
<keyword evidence="12 19" id="KW-0829">Tyrosine-protein kinase</keyword>
<dbReference type="InterPro" id="IPR020635">
    <property type="entry name" value="Tyr_kinase_cat_dom"/>
</dbReference>
<dbReference type="AlphaFoldDB" id="A0A6P8FE08"/>
<organism evidence="23 24">
    <name type="scientific">Clupea harengus</name>
    <name type="common">Atlantic herring</name>
    <dbReference type="NCBI Taxonomy" id="7950"/>
    <lineage>
        <taxon>Eukaryota</taxon>
        <taxon>Metazoa</taxon>
        <taxon>Chordata</taxon>
        <taxon>Craniata</taxon>
        <taxon>Vertebrata</taxon>
        <taxon>Euteleostomi</taxon>
        <taxon>Actinopterygii</taxon>
        <taxon>Neopterygii</taxon>
        <taxon>Teleostei</taxon>
        <taxon>Clupei</taxon>
        <taxon>Clupeiformes</taxon>
        <taxon>Clupeoidei</taxon>
        <taxon>Clupeidae</taxon>
        <taxon>Clupea</taxon>
    </lineage>
</organism>
<dbReference type="GeneID" id="105906748"/>
<keyword evidence="4" id="KW-0963">Cytoplasm</keyword>
<evidence type="ECO:0000256" key="18">
    <source>
        <dbReference type="PROSITE-ProRule" id="PRU10141"/>
    </source>
</evidence>
<keyword evidence="5" id="KW-0597">Phosphoprotein</keyword>